<dbReference type="Proteomes" id="UP000500686">
    <property type="component" value="Chromosome"/>
</dbReference>
<dbReference type="RefSeq" id="WP_171111003.1">
    <property type="nucleotide sequence ID" value="NZ_CP053096.1"/>
</dbReference>
<evidence type="ECO:0000313" key="3">
    <source>
        <dbReference type="Proteomes" id="UP000500686"/>
    </source>
</evidence>
<accession>A0A6M4JE50</accession>
<protein>
    <recommendedName>
        <fullName evidence="4">Lipoprotein</fullName>
    </recommendedName>
</protein>
<feature type="chain" id="PRO_5026738106" description="Lipoprotein" evidence="1">
    <location>
        <begin position="18"/>
        <end position="528"/>
    </location>
</feature>
<name>A0A6M4JE50_9MOLU</name>
<keyword evidence="3" id="KW-1185">Reference proteome</keyword>
<dbReference type="Gene3D" id="3.40.50.11110">
    <property type="entry name" value="Sialyltransferase, C-terminal GT-B Rossman nucleotide-binding domain"/>
    <property type="match status" value="1"/>
</dbReference>
<feature type="signal peptide" evidence="1">
    <location>
        <begin position="1"/>
        <end position="17"/>
    </location>
</feature>
<dbReference type="EMBL" id="CP053096">
    <property type="protein sequence ID" value="QJR43352.1"/>
    <property type="molecule type" value="Genomic_DNA"/>
</dbReference>
<dbReference type="PROSITE" id="PS51257">
    <property type="entry name" value="PROKAR_LIPOPROTEIN"/>
    <property type="match status" value="1"/>
</dbReference>
<evidence type="ECO:0008006" key="4">
    <source>
        <dbReference type="Google" id="ProtNLM"/>
    </source>
</evidence>
<keyword evidence="1" id="KW-0732">Signal</keyword>
<sequence>MKKIKFLSVLTITPVMFSGFVASSCKNNENEKIDNEKSTTSVEVQTDISNKNMNEFNLDENIVNVNYSFNVSNEYNIAFLTGTMPVLIFQTSHILNDPNFKYMHHVKQNQGNDEIPSYIWVDRNQSLNYDYLPKNEHLNPFISKEDHIEYDTSKHIISKYDNGIEKTLLLTRSILEKNPEAKINFYINDYNSYLYFLFITLSKVKNYHFYLLTDGSFTEVNTLKIFNNHEPDNTLSEYKEYIKSLAKRALKNKSINYWTWKDLNLKFQGQISPLGLKMYDSENVSMIANKYTFSKLIDNNNITDEFKLFTNNVILPNITDNNLGKTFSEISKSDEKLTLMKKNYNLSNSLYGENFNPENTLIILGTHNRFEKGLFLYSEVLKILFPQYKIYYKGHPATPSVHYPTKINEFKNMEINDINSSIPAELLFSFNNELNVAGWTSTTFDSDDVKHIKAVFNLDPDNKLNNDKRVDYSLLYINKKEINHNRKYDDKFDSDEAIIVLPINKTDKDFDYAVYDSVKKQLVKYNFE</sequence>
<evidence type="ECO:0000313" key="2">
    <source>
        <dbReference type="EMBL" id="QJR43352.1"/>
    </source>
</evidence>
<organism evidence="2 3">
    <name type="scientific">Mycoplasma miroungigenitalium</name>
    <dbReference type="NCBI Taxonomy" id="754515"/>
    <lineage>
        <taxon>Bacteria</taxon>
        <taxon>Bacillati</taxon>
        <taxon>Mycoplasmatota</taxon>
        <taxon>Mollicutes</taxon>
        <taxon>Mycoplasmataceae</taxon>
        <taxon>Mycoplasma</taxon>
    </lineage>
</organism>
<evidence type="ECO:0000256" key="1">
    <source>
        <dbReference type="SAM" id="SignalP"/>
    </source>
</evidence>
<proteinExistence type="predicted"/>
<dbReference type="AlphaFoldDB" id="A0A6M4JE50"/>
<reference evidence="2 3" key="1">
    <citation type="submission" date="2020-05" db="EMBL/GenBank/DDBJ databases">
        <title>Novel Mycoplasma species detected in Mirounga angustirostris (northern elephant seal) from the USA.</title>
        <authorList>
            <person name="Volokhov D.V."/>
        </authorList>
    </citation>
    <scope>NUCLEOTIDE SEQUENCE [LARGE SCALE GENOMIC DNA]</scope>
    <source>
        <strain evidence="2 3">Mirounga ES2806-GEN</strain>
    </source>
</reference>
<gene>
    <name evidence="2" type="ORF">HLA87_00880</name>
</gene>
<dbReference type="KEGG" id="mmir:HLA87_00880"/>